<evidence type="ECO:0000256" key="1">
    <source>
        <dbReference type="ARBA" id="ARBA00001638"/>
    </source>
</evidence>
<proteinExistence type="inferred from homology"/>
<evidence type="ECO:0000256" key="12">
    <source>
        <dbReference type="ARBA" id="ARBA00023285"/>
    </source>
</evidence>
<evidence type="ECO:0000256" key="10">
    <source>
        <dbReference type="ARBA" id="ARBA00022801"/>
    </source>
</evidence>
<comment type="cofactor">
    <cofactor evidence="4">
        <name>Mg(2+)</name>
        <dbReference type="ChEBI" id="CHEBI:18420"/>
    </cofactor>
</comment>
<dbReference type="GO" id="GO:0046872">
    <property type="term" value="F:metal ion binding"/>
    <property type="evidence" value="ECO:0007669"/>
    <property type="project" value="UniProtKB-KW"/>
</dbReference>
<comment type="cofactor">
    <cofactor evidence="2">
        <name>Mn(2+)</name>
        <dbReference type="ChEBI" id="CHEBI:29035"/>
    </cofactor>
</comment>
<dbReference type="EC" id="3.1.3.89" evidence="8"/>
<evidence type="ECO:0000313" key="15">
    <source>
        <dbReference type="EMBL" id="KKY21494.1"/>
    </source>
</evidence>
<accession>A0A0G2EGD2</accession>
<evidence type="ECO:0000256" key="6">
    <source>
        <dbReference type="ARBA" id="ARBA00009999"/>
    </source>
</evidence>
<dbReference type="Pfam" id="PF13023">
    <property type="entry name" value="HD_3"/>
    <property type="match status" value="1"/>
</dbReference>
<evidence type="ECO:0000256" key="11">
    <source>
        <dbReference type="ARBA" id="ARBA00022842"/>
    </source>
</evidence>
<evidence type="ECO:0000256" key="2">
    <source>
        <dbReference type="ARBA" id="ARBA00001936"/>
    </source>
</evidence>
<comment type="subunit">
    <text evidence="7">Homodimer.</text>
</comment>
<comment type="similarity">
    <text evidence="6">Belongs to the HDDC2 family.</text>
</comment>
<name>A0A0G2EGD2_PHACM</name>
<evidence type="ECO:0000256" key="7">
    <source>
        <dbReference type="ARBA" id="ARBA00011738"/>
    </source>
</evidence>
<reference evidence="15 16" key="2">
    <citation type="submission" date="2015-05" db="EMBL/GenBank/DDBJ databases">
        <authorList>
            <person name="Morales-Cruz A."/>
            <person name="Amrine K.C."/>
            <person name="Cantu D."/>
        </authorList>
    </citation>
    <scope>NUCLEOTIDE SEQUENCE [LARGE SCALE GENOMIC DNA]</scope>
    <source>
        <strain evidence="15">UCRPC4</strain>
    </source>
</reference>
<comment type="caution">
    <text evidence="15">The sequence shown here is derived from an EMBL/GenBank/DDBJ whole genome shotgun (WGS) entry which is preliminary data.</text>
</comment>
<dbReference type="GO" id="GO:0005737">
    <property type="term" value="C:cytoplasm"/>
    <property type="evidence" value="ECO:0007669"/>
    <property type="project" value="TreeGrafter"/>
</dbReference>
<keyword evidence="10" id="KW-0378">Hydrolase</keyword>
<dbReference type="PANTHER" id="PTHR11845">
    <property type="entry name" value="5'-DEOXYNUCLEOTIDASE HDDC2"/>
    <property type="match status" value="1"/>
</dbReference>
<dbReference type="PANTHER" id="PTHR11845:SF13">
    <property type="entry name" value="5'-DEOXYNUCLEOTIDASE HDDC2"/>
    <property type="match status" value="1"/>
</dbReference>
<dbReference type="SUPFAM" id="SSF109604">
    <property type="entry name" value="HD-domain/PDEase-like"/>
    <property type="match status" value="1"/>
</dbReference>
<dbReference type="FunFam" id="1.10.3210.10:FF:000011">
    <property type="entry name" value="HD domain-containing protein 2"/>
    <property type="match status" value="1"/>
</dbReference>
<dbReference type="InterPro" id="IPR006674">
    <property type="entry name" value="HD_domain"/>
</dbReference>
<comment type="cofactor">
    <cofactor evidence="3">
        <name>Co(2+)</name>
        <dbReference type="ChEBI" id="CHEBI:48828"/>
    </cofactor>
</comment>
<keyword evidence="16" id="KW-1185">Reference proteome</keyword>
<keyword evidence="12" id="KW-0170">Cobalt</keyword>
<dbReference type="AlphaFoldDB" id="A0A0G2EGD2"/>
<reference evidence="15 16" key="1">
    <citation type="submission" date="2015-05" db="EMBL/GenBank/DDBJ databases">
        <title>Distinctive expansion of gene families associated with plant cell wall degradation and secondary metabolism in the genomes of grapevine trunk pathogens.</title>
        <authorList>
            <person name="Lawrence D.P."/>
            <person name="Travadon R."/>
            <person name="Rolshausen P.E."/>
            <person name="Baumgartner K."/>
        </authorList>
    </citation>
    <scope>NUCLEOTIDE SEQUENCE [LARGE SCALE GENOMIC DNA]</scope>
    <source>
        <strain evidence="15">UCRPC4</strain>
    </source>
</reference>
<evidence type="ECO:0000313" key="16">
    <source>
        <dbReference type="Proteomes" id="UP000053317"/>
    </source>
</evidence>
<dbReference type="Gene3D" id="1.10.3210.10">
    <property type="entry name" value="Hypothetical protein af1432"/>
    <property type="match status" value="1"/>
</dbReference>
<evidence type="ECO:0000256" key="5">
    <source>
        <dbReference type="ARBA" id="ARBA00004074"/>
    </source>
</evidence>
<evidence type="ECO:0000259" key="14">
    <source>
        <dbReference type="Pfam" id="PF13023"/>
    </source>
</evidence>
<dbReference type="EMBL" id="LCWF01000084">
    <property type="protein sequence ID" value="KKY21494.1"/>
    <property type="molecule type" value="Genomic_DNA"/>
</dbReference>
<keyword evidence="11" id="KW-0460">Magnesium</keyword>
<comment type="function">
    <text evidence="5">Catalyzes the dephosphorylation of the nucleoside 5'-monophosphates deoxyadenosine monophosphate (dAMP), deoxycytidine monophosphate (dCMP), deoxyguanosine monophosphate (dGMP) and deoxythymidine monophosphate (dTMP).</text>
</comment>
<feature type="domain" description="HD" evidence="14">
    <location>
        <begin position="58"/>
        <end position="217"/>
    </location>
</feature>
<keyword evidence="9" id="KW-0479">Metal-binding</keyword>
<dbReference type="Proteomes" id="UP000053317">
    <property type="component" value="Unassembled WGS sequence"/>
</dbReference>
<dbReference type="OrthoDB" id="10254258at2759"/>
<evidence type="ECO:0000256" key="13">
    <source>
        <dbReference type="SAM" id="MobiDB-lite"/>
    </source>
</evidence>
<dbReference type="GO" id="GO:0002953">
    <property type="term" value="F:5'-deoxynucleotidase activity"/>
    <property type="evidence" value="ECO:0007669"/>
    <property type="project" value="UniProtKB-EC"/>
</dbReference>
<organism evidence="15 16">
    <name type="scientific">Phaeomoniella chlamydospora</name>
    <name type="common">Phaeoacremonium chlamydosporum</name>
    <dbReference type="NCBI Taxonomy" id="158046"/>
    <lineage>
        <taxon>Eukaryota</taxon>
        <taxon>Fungi</taxon>
        <taxon>Dikarya</taxon>
        <taxon>Ascomycota</taxon>
        <taxon>Pezizomycotina</taxon>
        <taxon>Eurotiomycetes</taxon>
        <taxon>Chaetothyriomycetidae</taxon>
        <taxon>Phaeomoniellales</taxon>
        <taxon>Phaeomoniellaceae</taxon>
        <taxon>Phaeomoniella</taxon>
    </lineage>
</organism>
<dbReference type="GO" id="GO:0009159">
    <property type="term" value="P:deoxyribonucleoside monophosphate catabolic process"/>
    <property type="evidence" value="ECO:0007669"/>
    <property type="project" value="UniProtKB-ARBA"/>
</dbReference>
<dbReference type="InterPro" id="IPR039356">
    <property type="entry name" value="YfbR/HDDC2"/>
</dbReference>
<evidence type="ECO:0000256" key="8">
    <source>
        <dbReference type="ARBA" id="ARBA00012964"/>
    </source>
</evidence>
<feature type="region of interest" description="Disordered" evidence="13">
    <location>
        <begin position="1"/>
        <end position="31"/>
    </location>
</feature>
<comment type="catalytic activity">
    <reaction evidence="1">
        <text>a 2'-deoxyribonucleoside 5'-phosphate + H2O = a 2'-deoxyribonucleoside + phosphate</text>
        <dbReference type="Rhea" id="RHEA:36167"/>
        <dbReference type="ChEBI" id="CHEBI:15377"/>
        <dbReference type="ChEBI" id="CHEBI:18274"/>
        <dbReference type="ChEBI" id="CHEBI:43474"/>
        <dbReference type="ChEBI" id="CHEBI:65317"/>
        <dbReference type="EC" id="3.1.3.89"/>
    </reaction>
</comment>
<evidence type="ECO:0000256" key="9">
    <source>
        <dbReference type="ARBA" id="ARBA00022723"/>
    </source>
</evidence>
<protein>
    <recommendedName>
        <fullName evidence="8">5'-deoxynucleotidase</fullName>
        <ecNumber evidence="8">3.1.3.89</ecNumber>
    </recommendedName>
</protein>
<evidence type="ECO:0000256" key="3">
    <source>
        <dbReference type="ARBA" id="ARBA00001941"/>
    </source>
</evidence>
<evidence type="ECO:0000256" key="4">
    <source>
        <dbReference type="ARBA" id="ARBA00001946"/>
    </source>
</evidence>
<gene>
    <name evidence="15" type="ORF">UCRPC4_g03598</name>
</gene>
<sequence length="266" mass="29879">MVAHSSGHTPSPVRAARNMSHTSSLPKPSPWSVKAVLDALPDTPKEGSGSPVPFFHLIERLKTEKREGWRRFGIGRGESIADHMYRMSIMTMMAPPSLTSKINQANCQKMALVHDMAESLVGDLTPVDGVPKPEKSRREAETMDYICNDLLGNVHGGLAGKDLRAAWQEYEDSKTLDSHFVHDVDKIELLLQMLEYEKAFNAEKDLSEFSWVAERVALPEMKEWAQEILDERRSYWTSVGKTPPAPELAPTVKEMQDQYYTNSGAH</sequence>